<dbReference type="HOGENOM" id="CLU_2448327_0_0_9"/>
<evidence type="ECO:0000313" key="1">
    <source>
        <dbReference type="EMBL" id="AAS41238.1"/>
    </source>
</evidence>
<dbReference type="AlphaFoldDB" id="Q738S4"/>
<proteinExistence type="predicted"/>
<sequence>MYHSSQNIFLSLANSYHMKLSPILHIILLNLKKSFIKKDFFYFFMLFNHFSKICTIPCFPANFSSPCFVLYGYNCKKTPHPDSIFLLCI</sequence>
<dbReference type="KEGG" id="bca:BCE_2319"/>
<dbReference type="Proteomes" id="UP000002527">
    <property type="component" value="Chromosome"/>
</dbReference>
<reference evidence="1 2" key="1">
    <citation type="journal article" date="2004" name="Nucleic Acids Res.">
        <title>The genome sequence of Bacillus cereus ATCC 10987 reveals metabolic adaptations and a large plasmid related to Bacillus anthracis pXO1.</title>
        <authorList>
            <person name="Rasko D.A."/>
            <person name="Ravel J."/>
            <person name="Okstad O.A."/>
            <person name="Helgason E."/>
            <person name="Cer R.Z."/>
            <person name="Jiang L."/>
            <person name="Shores K.A."/>
            <person name="Fouts D.E."/>
            <person name="Tourasse N.J."/>
            <person name="Angiuoli S.V."/>
            <person name="Kolonay J."/>
            <person name="Nelson W.C."/>
            <person name="Kolsto A.-B."/>
            <person name="Fraser C.M."/>
            <person name="Read T.D."/>
        </authorList>
    </citation>
    <scope>NUCLEOTIDE SEQUENCE [LARGE SCALE GENOMIC DNA]</scope>
    <source>
        <strain evidence="2">ATCC 10987 / NRS 248</strain>
    </source>
</reference>
<name>Q738S4_BACC1</name>
<dbReference type="EMBL" id="AE017194">
    <property type="protein sequence ID" value="AAS41238.1"/>
    <property type="molecule type" value="Genomic_DNA"/>
</dbReference>
<organism evidence="1 2">
    <name type="scientific">Bacillus cereus (strain ATCC 10987 / NRS 248)</name>
    <dbReference type="NCBI Taxonomy" id="222523"/>
    <lineage>
        <taxon>Bacteria</taxon>
        <taxon>Bacillati</taxon>
        <taxon>Bacillota</taxon>
        <taxon>Bacilli</taxon>
        <taxon>Bacillales</taxon>
        <taxon>Bacillaceae</taxon>
        <taxon>Bacillus</taxon>
        <taxon>Bacillus cereus group</taxon>
    </lineage>
</organism>
<gene>
    <name evidence="1" type="ordered locus">BCE_2319</name>
</gene>
<protein>
    <submittedName>
        <fullName evidence="1">Uncharacterized protein</fullName>
    </submittedName>
</protein>
<evidence type="ECO:0000313" key="2">
    <source>
        <dbReference type="Proteomes" id="UP000002527"/>
    </source>
</evidence>
<accession>Q738S4</accession>